<dbReference type="Proteomes" id="UP001177670">
    <property type="component" value="Unassembled WGS sequence"/>
</dbReference>
<reference evidence="3" key="1">
    <citation type="submission" date="2021-10" db="EMBL/GenBank/DDBJ databases">
        <title>Melipona bicolor Genome sequencing and assembly.</title>
        <authorList>
            <person name="Araujo N.S."/>
            <person name="Arias M.C."/>
        </authorList>
    </citation>
    <scope>NUCLEOTIDE SEQUENCE</scope>
    <source>
        <strain evidence="3">USP_2M_L1-L4_2017</strain>
        <tissue evidence="3">Whole body</tissue>
    </source>
</reference>
<dbReference type="AlphaFoldDB" id="A0AA40FT88"/>
<feature type="domain" description="Neurotransmitter-gated ion-channel ligand-binding" evidence="2">
    <location>
        <begin position="27"/>
        <end position="146"/>
    </location>
</feature>
<feature type="compositionally biased region" description="Polar residues" evidence="1">
    <location>
        <begin position="10"/>
        <end position="24"/>
    </location>
</feature>
<dbReference type="InterPro" id="IPR006202">
    <property type="entry name" value="Neur_chan_lig-bd"/>
</dbReference>
<dbReference type="PANTHER" id="PTHR18945">
    <property type="entry name" value="NEUROTRANSMITTER GATED ION CHANNEL"/>
    <property type="match status" value="1"/>
</dbReference>
<dbReference type="GO" id="GO:0016020">
    <property type="term" value="C:membrane"/>
    <property type="evidence" value="ECO:0007669"/>
    <property type="project" value="InterPro"/>
</dbReference>
<gene>
    <name evidence="3" type="ORF">K0M31_006828</name>
</gene>
<evidence type="ECO:0000259" key="2">
    <source>
        <dbReference type="Pfam" id="PF02931"/>
    </source>
</evidence>
<sequence length="162" mass="18429">MTFLKAATGVKTSTRQRTQSNNHSNISELLDNLLRGYDNSVRPDFGGPPATVEVDIMVRSMGPISEVDMTYSMDCYFRQSWVDRRLAFQGGKETLALSISMLARIWKPDTYFYNGKHSYLHTITSPNKFVRLYQDGRVLYSSRLKYPENIITENSVNGAIEG</sequence>
<dbReference type="Pfam" id="PF02931">
    <property type="entry name" value="Neur_chan_LBD"/>
    <property type="match status" value="1"/>
</dbReference>
<organism evidence="3 4">
    <name type="scientific">Melipona bicolor</name>
    <dbReference type="NCBI Taxonomy" id="60889"/>
    <lineage>
        <taxon>Eukaryota</taxon>
        <taxon>Metazoa</taxon>
        <taxon>Ecdysozoa</taxon>
        <taxon>Arthropoda</taxon>
        <taxon>Hexapoda</taxon>
        <taxon>Insecta</taxon>
        <taxon>Pterygota</taxon>
        <taxon>Neoptera</taxon>
        <taxon>Endopterygota</taxon>
        <taxon>Hymenoptera</taxon>
        <taxon>Apocrita</taxon>
        <taxon>Aculeata</taxon>
        <taxon>Apoidea</taxon>
        <taxon>Anthophila</taxon>
        <taxon>Apidae</taxon>
        <taxon>Melipona</taxon>
    </lineage>
</organism>
<dbReference type="EMBL" id="JAHYIQ010000018">
    <property type="protein sequence ID" value="KAK1124477.1"/>
    <property type="molecule type" value="Genomic_DNA"/>
</dbReference>
<evidence type="ECO:0000256" key="1">
    <source>
        <dbReference type="SAM" id="MobiDB-lite"/>
    </source>
</evidence>
<keyword evidence="4" id="KW-1185">Reference proteome</keyword>
<feature type="region of interest" description="Disordered" evidence="1">
    <location>
        <begin position="1"/>
        <end position="24"/>
    </location>
</feature>
<proteinExistence type="predicted"/>
<evidence type="ECO:0000313" key="4">
    <source>
        <dbReference type="Proteomes" id="UP001177670"/>
    </source>
</evidence>
<dbReference type="InterPro" id="IPR006201">
    <property type="entry name" value="Neur_channel"/>
</dbReference>
<protein>
    <recommendedName>
        <fullName evidence="2">Neurotransmitter-gated ion-channel ligand-binding domain-containing protein</fullName>
    </recommendedName>
</protein>
<name>A0AA40FT88_9HYME</name>
<dbReference type="GO" id="GO:0005230">
    <property type="term" value="F:extracellular ligand-gated monoatomic ion channel activity"/>
    <property type="evidence" value="ECO:0007669"/>
    <property type="project" value="InterPro"/>
</dbReference>
<accession>A0AA40FT88</accession>
<dbReference type="InterPro" id="IPR036734">
    <property type="entry name" value="Neur_chan_lig-bd_sf"/>
</dbReference>
<dbReference type="GO" id="GO:0004888">
    <property type="term" value="F:transmembrane signaling receptor activity"/>
    <property type="evidence" value="ECO:0007669"/>
    <property type="project" value="InterPro"/>
</dbReference>
<comment type="caution">
    <text evidence="3">The sequence shown here is derived from an EMBL/GenBank/DDBJ whole genome shotgun (WGS) entry which is preliminary data.</text>
</comment>
<dbReference type="SUPFAM" id="SSF63712">
    <property type="entry name" value="Nicotinic receptor ligand binding domain-like"/>
    <property type="match status" value="1"/>
</dbReference>
<evidence type="ECO:0000313" key="3">
    <source>
        <dbReference type="EMBL" id="KAK1124477.1"/>
    </source>
</evidence>
<dbReference type="Gene3D" id="2.70.170.10">
    <property type="entry name" value="Neurotransmitter-gated ion-channel ligand-binding domain"/>
    <property type="match status" value="1"/>
</dbReference>